<dbReference type="Proteomes" id="UP000244223">
    <property type="component" value="Unassembled WGS sequence"/>
</dbReference>
<dbReference type="InterPro" id="IPR058649">
    <property type="entry name" value="CzcB_C"/>
</dbReference>
<proteinExistence type="inferred from homology"/>
<dbReference type="GO" id="GO:0022857">
    <property type="term" value="F:transmembrane transporter activity"/>
    <property type="evidence" value="ECO:0007669"/>
    <property type="project" value="InterPro"/>
</dbReference>
<dbReference type="Pfam" id="PF25973">
    <property type="entry name" value="BSH_CzcB"/>
    <property type="match status" value="1"/>
</dbReference>
<dbReference type="AlphaFoldDB" id="A0A2T5ITF7"/>
<accession>A0A2T5ITF7</accession>
<keyword evidence="3" id="KW-0732">Signal</keyword>
<dbReference type="OrthoDB" id="9806939at2"/>
<protein>
    <submittedName>
        <fullName evidence="6">RND family efflux transporter MFP subunit</fullName>
    </submittedName>
</protein>
<dbReference type="GO" id="GO:0046914">
    <property type="term" value="F:transition metal ion binding"/>
    <property type="evidence" value="ECO:0007669"/>
    <property type="project" value="TreeGrafter"/>
</dbReference>
<organism evidence="6 7">
    <name type="scientific">Agitococcus lubricus</name>
    <dbReference type="NCBI Taxonomy" id="1077255"/>
    <lineage>
        <taxon>Bacteria</taxon>
        <taxon>Pseudomonadati</taxon>
        <taxon>Pseudomonadota</taxon>
        <taxon>Gammaproteobacteria</taxon>
        <taxon>Moraxellales</taxon>
        <taxon>Moraxellaceae</taxon>
        <taxon>Agitococcus</taxon>
    </lineage>
</organism>
<reference evidence="6 7" key="1">
    <citation type="submission" date="2018-04" db="EMBL/GenBank/DDBJ databases">
        <title>Genomic Encyclopedia of Archaeal and Bacterial Type Strains, Phase II (KMG-II): from individual species to whole genera.</title>
        <authorList>
            <person name="Goeker M."/>
        </authorList>
    </citation>
    <scope>NUCLEOTIDE SEQUENCE [LARGE SCALE GENOMIC DNA]</scope>
    <source>
        <strain evidence="6 7">DSM 5822</strain>
    </source>
</reference>
<name>A0A2T5ITF7_9GAMM</name>
<keyword evidence="7" id="KW-1185">Reference proteome</keyword>
<dbReference type="Gene3D" id="2.40.420.20">
    <property type="match status" value="1"/>
</dbReference>
<dbReference type="GO" id="GO:0030288">
    <property type="term" value="C:outer membrane-bounded periplasmic space"/>
    <property type="evidence" value="ECO:0007669"/>
    <property type="project" value="TreeGrafter"/>
</dbReference>
<dbReference type="Gene3D" id="1.10.287.470">
    <property type="entry name" value="Helix hairpin bin"/>
    <property type="match status" value="1"/>
</dbReference>
<feature type="domain" description="CzcB-like barrel-sandwich hybrid" evidence="4">
    <location>
        <begin position="67"/>
        <end position="212"/>
    </location>
</feature>
<dbReference type="RefSeq" id="WP_107866887.1">
    <property type="nucleotide sequence ID" value="NZ_QAON01000022.1"/>
</dbReference>
<dbReference type="GO" id="GO:0015679">
    <property type="term" value="P:plasma membrane copper ion transport"/>
    <property type="evidence" value="ECO:0007669"/>
    <property type="project" value="TreeGrafter"/>
</dbReference>
<evidence type="ECO:0000259" key="5">
    <source>
        <dbReference type="Pfam" id="PF25975"/>
    </source>
</evidence>
<dbReference type="EMBL" id="QAON01000022">
    <property type="protein sequence ID" value="PTQ87150.1"/>
    <property type="molecule type" value="Genomic_DNA"/>
</dbReference>
<feature type="domain" description="CzcB-like C-terminal circularly permuted SH3-like" evidence="5">
    <location>
        <begin position="298"/>
        <end position="355"/>
    </location>
</feature>
<evidence type="ECO:0000256" key="3">
    <source>
        <dbReference type="SAM" id="SignalP"/>
    </source>
</evidence>
<evidence type="ECO:0000256" key="1">
    <source>
        <dbReference type="ARBA" id="ARBA00009477"/>
    </source>
</evidence>
<dbReference type="InterPro" id="IPR006143">
    <property type="entry name" value="RND_pump_MFP"/>
</dbReference>
<feature type="chain" id="PRO_5015620001" evidence="3">
    <location>
        <begin position="23"/>
        <end position="367"/>
    </location>
</feature>
<sequence>MLFRSSRLVLALCAVLANHAYAADQFSVRPQQLQNLGITLSTLSPSSSSSLSVSYPAKVILMPDQEQVVSSALNALVTQVMVQDGMAVKAGQPLLRLQSPELSSLQLNLAQAASQSRLAQAAWAREQELFTTGITPQRRLLEAESARQQADAALTQSRVALQLAGMTSAAIQRLEKGGKPESDLLIVAPTAGVINAMSIHPGQRVQPTDALLHLIRPTPAWVEIQLPIATANRYRPGITLQVGDPAINAKLVSLSPVAGGTQTVSARAQLLSKPSQPWLPGTVLSAKLPVIGGAWLLPQAAITRQGAQAYIFVRSKEGFDARPVTVSATSGQLVRVEGPLKAGEQVAVSNIIALKGIWLGESGMEEE</sequence>
<evidence type="ECO:0000259" key="4">
    <source>
        <dbReference type="Pfam" id="PF25973"/>
    </source>
</evidence>
<evidence type="ECO:0000256" key="2">
    <source>
        <dbReference type="ARBA" id="ARBA00022448"/>
    </source>
</evidence>
<dbReference type="NCBIfam" id="TIGR01730">
    <property type="entry name" value="RND_mfp"/>
    <property type="match status" value="1"/>
</dbReference>
<feature type="signal peptide" evidence="3">
    <location>
        <begin position="1"/>
        <end position="22"/>
    </location>
</feature>
<dbReference type="InterPro" id="IPR058647">
    <property type="entry name" value="BSH_CzcB-like"/>
</dbReference>
<dbReference type="SUPFAM" id="SSF111369">
    <property type="entry name" value="HlyD-like secretion proteins"/>
    <property type="match status" value="1"/>
</dbReference>
<dbReference type="PANTHER" id="PTHR30097">
    <property type="entry name" value="CATION EFFLUX SYSTEM PROTEIN CUSB"/>
    <property type="match status" value="1"/>
</dbReference>
<comment type="caution">
    <text evidence="6">The sequence shown here is derived from an EMBL/GenBank/DDBJ whole genome shotgun (WGS) entry which is preliminary data.</text>
</comment>
<evidence type="ECO:0000313" key="7">
    <source>
        <dbReference type="Proteomes" id="UP000244223"/>
    </source>
</evidence>
<keyword evidence="2" id="KW-0813">Transport</keyword>
<evidence type="ECO:0000313" key="6">
    <source>
        <dbReference type="EMBL" id="PTQ87150.1"/>
    </source>
</evidence>
<dbReference type="PANTHER" id="PTHR30097:SF4">
    <property type="entry name" value="SLR6042 PROTEIN"/>
    <property type="match status" value="1"/>
</dbReference>
<dbReference type="GO" id="GO:0016020">
    <property type="term" value="C:membrane"/>
    <property type="evidence" value="ECO:0007669"/>
    <property type="project" value="InterPro"/>
</dbReference>
<dbReference type="InterPro" id="IPR051909">
    <property type="entry name" value="MFP_Cation_Efflux"/>
</dbReference>
<dbReference type="Gene3D" id="2.40.50.100">
    <property type="match status" value="1"/>
</dbReference>
<dbReference type="Pfam" id="PF25975">
    <property type="entry name" value="CzcB_C"/>
    <property type="match status" value="1"/>
</dbReference>
<dbReference type="GO" id="GO:0060003">
    <property type="term" value="P:copper ion export"/>
    <property type="evidence" value="ECO:0007669"/>
    <property type="project" value="TreeGrafter"/>
</dbReference>
<dbReference type="Gene3D" id="2.40.30.170">
    <property type="match status" value="1"/>
</dbReference>
<gene>
    <name evidence="6" type="ORF">C8N29_12216</name>
</gene>
<comment type="similarity">
    <text evidence="1">Belongs to the membrane fusion protein (MFP) (TC 8.A.1) family.</text>
</comment>